<sequence>MGMQWLCLCLDRPVSKRCSGLSTCTLWKLSDDMHKLNAYPGTDVGPGTPGKKRSALAAMDNEHYTNYGEQYDLSN</sequence>
<feature type="domain" description="Calcitonin peptide-like" evidence="8">
    <location>
        <begin position="16"/>
        <end position="53"/>
    </location>
</feature>
<dbReference type="AlphaFoldDB" id="A0AAV6YLL7"/>
<evidence type="ECO:0000259" key="8">
    <source>
        <dbReference type="SMART" id="SM00113"/>
    </source>
</evidence>
<accession>A0AAV6YLL7</accession>
<dbReference type="InterPro" id="IPR021116">
    <property type="entry name" value="Calcitonin/adrenomedullin"/>
</dbReference>
<feature type="disulfide bond" evidence="7">
    <location>
        <begin position="18"/>
        <end position="24"/>
    </location>
</feature>
<proteinExistence type="inferred from homology"/>
<gene>
    <name evidence="9" type="ORF">GDO81_028074</name>
</gene>
<evidence type="ECO:0000256" key="5">
    <source>
        <dbReference type="ARBA" id="ARBA00022815"/>
    </source>
</evidence>
<keyword evidence="3" id="KW-0964">Secreted</keyword>
<reference evidence="9" key="1">
    <citation type="thesis" date="2020" institute="ProQuest LLC" country="789 East Eisenhower Parkway, Ann Arbor, MI, USA">
        <title>Comparative Genomics and Chromosome Evolution.</title>
        <authorList>
            <person name="Mudd A.B."/>
        </authorList>
    </citation>
    <scope>NUCLEOTIDE SEQUENCE</scope>
    <source>
        <strain evidence="9">237g6f4</strain>
        <tissue evidence="9">Blood</tissue>
    </source>
</reference>
<keyword evidence="10" id="KW-1185">Reference proteome</keyword>
<evidence type="ECO:0000256" key="6">
    <source>
        <dbReference type="ARBA" id="ARBA00023157"/>
    </source>
</evidence>
<dbReference type="Pfam" id="PF00214">
    <property type="entry name" value="Calc_CGRP_IAPP"/>
    <property type="match status" value="1"/>
</dbReference>
<comment type="similarity">
    <text evidence="2">Belongs to the calcitonin family.</text>
</comment>
<keyword evidence="6 7" id="KW-1015">Disulfide bond</keyword>
<dbReference type="PRINTS" id="PR00270">
    <property type="entry name" value="CALCITONINA"/>
</dbReference>
<comment type="caution">
    <text evidence="9">The sequence shown here is derived from an EMBL/GenBank/DDBJ whole genome shotgun (WGS) entry which is preliminary data.</text>
</comment>
<dbReference type="InterPro" id="IPR001693">
    <property type="entry name" value="Calcitonin_peptide-like"/>
</dbReference>
<evidence type="ECO:0000256" key="7">
    <source>
        <dbReference type="PIRSR" id="PIRSR621116-50"/>
    </source>
</evidence>
<evidence type="ECO:0000256" key="1">
    <source>
        <dbReference type="ARBA" id="ARBA00004613"/>
    </source>
</evidence>
<protein>
    <recommendedName>
        <fullName evidence="8">Calcitonin peptide-like domain-containing protein</fullName>
    </recommendedName>
</protein>
<dbReference type="GO" id="GO:0005576">
    <property type="term" value="C:extracellular region"/>
    <property type="evidence" value="ECO:0007669"/>
    <property type="project" value="UniProtKB-SubCell"/>
</dbReference>
<comment type="subcellular location">
    <subcellularLocation>
        <location evidence="1">Secreted</location>
    </subcellularLocation>
</comment>
<keyword evidence="4" id="KW-0372">Hormone</keyword>
<evidence type="ECO:0000256" key="2">
    <source>
        <dbReference type="ARBA" id="ARBA00009222"/>
    </source>
</evidence>
<evidence type="ECO:0000256" key="4">
    <source>
        <dbReference type="ARBA" id="ARBA00022702"/>
    </source>
</evidence>
<dbReference type="SMART" id="SM00113">
    <property type="entry name" value="CALCITONIN"/>
    <property type="match status" value="1"/>
</dbReference>
<evidence type="ECO:0000313" key="10">
    <source>
        <dbReference type="Proteomes" id="UP000824782"/>
    </source>
</evidence>
<evidence type="ECO:0000256" key="3">
    <source>
        <dbReference type="ARBA" id="ARBA00022525"/>
    </source>
</evidence>
<evidence type="ECO:0000313" key="9">
    <source>
        <dbReference type="EMBL" id="KAG8535650.1"/>
    </source>
</evidence>
<dbReference type="InterPro" id="IPR021118">
    <property type="entry name" value="Calcitonin"/>
</dbReference>
<keyword evidence="5" id="KW-0027">Amidation</keyword>
<dbReference type="EMBL" id="WNYA01061150">
    <property type="protein sequence ID" value="KAG8535650.1"/>
    <property type="molecule type" value="Genomic_DNA"/>
</dbReference>
<dbReference type="GO" id="GO:0005179">
    <property type="term" value="F:hormone activity"/>
    <property type="evidence" value="ECO:0007669"/>
    <property type="project" value="UniProtKB-KW"/>
</dbReference>
<organism evidence="9 10">
    <name type="scientific">Engystomops pustulosus</name>
    <name type="common">Tungara frog</name>
    <name type="synonym">Physalaemus pustulosus</name>
    <dbReference type="NCBI Taxonomy" id="76066"/>
    <lineage>
        <taxon>Eukaryota</taxon>
        <taxon>Metazoa</taxon>
        <taxon>Chordata</taxon>
        <taxon>Craniata</taxon>
        <taxon>Vertebrata</taxon>
        <taxon>Euteleostomi</taxon>
        <taxon>Amphibia</taxon>
        <taxon>Batrachia</taxon>
        <taxon>Anura</taxon>
        <taxon>Neobatrachia</taxon>
        <taxon>Hyloidea</taxon>
        <taxon>Leptodactylidae</taxon>
        <taxon>Leiuperinae</taxon>
        <taxon>Engystomops</taxon>
    </lineage>
</organism>
<name>A0AAV6YLL7_ENGPU</name>
<dbReference type="Proteomes" id="UP000824782">
    <property type="component" value="Unassembled WGS sequence"/>
</dbReference>